<dbReference type="GO" id="GO:0005634">
    <property type="term" value="C:nucleus"/>
    <property type="evidence" value="ECO:0007669"/>
    <property type="project" value="TreeGrafter"/>
</dbReference>
<feature type="compositionally biased region" description="Polar residues" evidence="6">
    <location>
        <begin position="107"/>
        <end position="134"/>
    </location>
</feature>
<keyword evidence="9" id="KW-1185">Reference proteome</keyword>
<evidence type="ECO:0000313" key="8">
    <source>
        <dbReference type="EMBL" id="CAB3222202.1"/>
    </source>
</evidence>
<comment type="subunit">
    <text evidence="1">Self-associates forming complexes of several hundred monomers.</text>
</comment>
<accession>A0A8S0YSJ5</accession>
<evidence type="ECO:0000256" key="1">
    <source>
        <dbReference type="ARBA" id="ARBA00011764"/>
    </source>
</evidence>
<sequence>MFLELTERLNAMGGALKSVDKWKKTWRDLKSNVKRKAGKTRQSISDTGGDPAADVSTLTDLEQKVLAVLGSESVYRIPGVQETVVIIESLDASETFEIEVPTSGSDVLPTIQSSSQVLPEESSQSSVNYSNRPDTPQPKRVVTGKTKRRKNIEYVFEGILKLKKERLELKRLKLQLDREAFEENKKYKQQKLDVLKRIAAALDGPS</sequence>
<dbReference type="Proteomes" id="UP000494106">
    <property type="component" value="Unassembled WGS sequence"/>
</dbReference>
<dbReference type="PANTHER" id="PTHR23098:SF16">
    <property type="entry name" value="REGULATORY PROTEIN ZESTE"/>
    <property type="match status" value="1"/>
</dbReference>
<name>A0A8S0YSJ5_ARCPL</name>
<comment type="caution">
    <text evidence="8">The sequence shown here is derived from an EMBL/GenBank/DDBJ whole genome shotgun (WGS) entry which is preliminary data.</text>
</comment>
<dbReference type="InterPro" id="IPR028002">
    <property type="entry name" value="Myb_DNA-bind_5"/>
</dbReference>
<evidence type="ECO:0000256" key="3">
    <source>
        <dbReference type="ARBA" id="ARBA00023015"/>
    </source>
</evidence>
<evidence type="ECO:0000313" key="9">
    <source>
        <dbReference type="Proteomes" id="UP000494106"/>
    </source>
</evidence>
<dbReference type="OrthoDB" id="8053018at2759"/>
<evidence type="ECO:0000256" key="5">
    <source>
        <dbReference type="ARBA" id="ARBA00025466"/>
    </source>
</evidence>
<reference evidence="8 9" key="1">
    <citation type="submission" date="2020-04" db="EMBL/GenBank/DDBJ databases">
        <authorList>
            <person name="Wallbank WR R."/>
            <person name="Pardo Diaz C."/>
            <person name="Kozak K."/>
            <person name="Martin S."/>
            <person name="Jiggins C."/>
            <person name="Moest M."/>
            <person name="Warren A I."/>
            <person name="Byers J.R.P. K."/>
            <person name="Montejo-Kovacevich G."/>
            <person name="Yen C E."/>
        </authorList>
    </citation>
    <scope>NUCLEOTIDE SEQUENCE [LARGE SCALE GENOMIC DNA]</scope>
</reference>
<feature type="region of interest" description="Disordered" evidence="6">
    <location>
        <begin position="107"/>
        <end position="144"/>
    </location>
</feature>
<evidence type="ECO:0000256" key="6">
    <source>
        <dbReference type="SAM" id="MobiDB-lite"/>
    </source>
</evidence>
<dbReference type="EMBL" id="CADEBC010000083">
    <property type="protein sequence ID" value="CAB3222202.1"/>
    <property type="molecule type" value="Genomic_DNA"/>
</dbReference>
<protein>
    <recommendedName>
        <fullName evidence="2">Regulatory protein zeste</fullName>
    </recommendedName>
</protein>
<feature type="domain" description="Myb/SANT-like DNA-binding" evidence="7">
    <location>
        <begin position="4"/>
        <end position="38"/>
    </location>
</feature>
<keyword evidence="3" id="KW-0805">Transcription regulation</keyword>
<gene>
    <name evidence="8" type="ORF">APLA_LOCUS918</name>
</gene>
<dbReference type="PANTHER" id="PTHR23098">
    <property type="entry name" value="AGAP001331-PA-RELATED"/>
    <property type="match status" value="1"/>
</dbReference>
<evidence type="ECO:0000256" key="2">
    <source>
        <dbReference type="ARBA" id="ARBA00016807"/>
    </source>
</evidence>
<organism evidence="8 9">
    <name type="scientific">Arctia plantaginis</name>
    <name type="common">Wood tiger moth</name>
    <name type="synonym">Phalaena plantaginis</name>
    <dbReference type="NCBI Taxonomy" id="874455"/>
    <lineage>
        <taxon>Eukaryota</taxon>
        <taxon>Metazoa</taxon>
        <taxon>Ecdysozoa</taxon>
        <taxon>Arthropoda</taxon>
        <taxon>Hexapoda</taxon>
        <taxon>Insecta</taxon>
        <taxon>Pterygota</taxon>
        <taxon>Neoptera</taxon>
        <taxon>Endopterygota</taxon>
        <taxon>Lepidoptera</taxon>
        <taxon>Glossata</taxon>
        <taxon>Ditrysia</taxon>
        <taxon>Noctuoidea</taxon>
        <taxon>Erebidae</taxon>
        <taxon>Arctiinae</taxon>
        <taxon>Arctia</taxon>
    </lineage>
</organism>
<dbReference type="Pfam" id="PF13873">
    <property type="entry name" value="Myb_DNA-bind_5"/>
    <property type="match status" value="1"/>
</dbReference>
<dbReference type="AlphaFoldDB" id="A0A8S0YSJ5"/>
<keyword evidence="4" id="KW-0804">Transcription</keyword>
<evidence type="ECO:0000259" key="7">
    <source>
        <dbReference type="Pfam" id="PF13873"/>
    </source>
</evidence>
<comment type="function">
    <text evidence="5">Involved in transvection phenomena (= synapsis-dependent gene expression), where the synaptic pairing of chromosomes carrying genes with which zeste interacts influences the expression of these genes. Zeste binds to DNA and stimulates transcription from a nearby promoter.</text>
</comment>
<feature type="region of interest" description="Disordered" evidence="6">
    <location>
        <begin position="33"/>
        <end position="52"/>
    </location>
</feature>
<evidence type="ECO:0000256" key="4">
    <source>
        <dbReference type="ARBA" id="ARBA00023163"/>
    </source>
</evidence>
<proteinExistence type="predicted"/>